<keyword evidence="5" id="KW-0206">Cytoskeleton</keyword>
<dbReference type="GO" id="GO:0007026">
    <property type="term" value="P:negative regulation of microtubule depolymerization"/>
    <property type="evidence" value="ECO:0007669"/>
    <property type="project" value="TreeGrafter"/>
</dbReference>
<feature type="region of interest" description="Disordered" evidence="8">
    <location>
        <begin position="331"/>
        <end position="351"/>
    </location>
</feature>
<evidence type="ECO:0000313" key="11">
    <source>
        <dbReference type="EMBL" id="VDM75235.1"/>
    </source>
</evidence>
<dbReference type="GO" id="GO:0005516">
    <property type="term" value="F:calmodulin binding"/>
    <property type="evidence" value="ECO:0007669"/>
    <property type="project" value="InterPro"/>
</dbReference>
<dbReference type="EMBL" id="UYYB01095076">
    <property type="protein sequence ID" value="VDM75235.1"/>
    <property type="molecule type" value="Genomic_DNA"/>
</dbReference>
<dbReference type="Pfam" id="PF11971">
    <property type="entry name" value="CAMSAP_CH"/>
    <property type="match status" value="1"/>
</dbReference>
<dbReference type="Gene3D" id="1.10.418.10">
    <property type="entry name" value="Calponin-like domain"/>
    <property type="match status" value="1"/>
</dbReference>
<dbReference type="Pfam" id="PF08683">
    <property type="entry name" value="CAMSAP_CKK"/>
    <property type="match status" value="1"/>
</dbReference>
<evidence type="ECO:0000256" key="5">
    <source>
        <dbReference type="ARBA" id="ARBA00023212"/>
    </source>
</evidence>
<feature type="region of interest" description="Disordered" evidence="8">
    <location>
        <begin position="995"/>
        <end position="1066"/>
    </location>
</feature>
<comment type="domain">
    <text evidence="6">The CKK domain binds microtubules.</text>
</comment>
<evidence type="ECO:0000256" key="6">
    <source>
        <dbReference type="PROSITE-ProRule" id="PRU00841"/>
    </source>
</evidence>
<dbReference type="InterPro" id="IPR038209">
    <property type="entry name" value="CKK_dom_sf"/>
</dbReference>
<comment type="subcellular location">
    <subcellularLocation>
        <location evidence="1">Cytoplasm</location>
        <location evidence="1">Cytoskeleton</location>
    </subcellularLocation>
</comment>
<evidence type="ECO:0008006" key="13">
    <source>
        <dbReference type="Google" id="ProtNLM"/>
    </source>
</evidence>
<evidence type="ECO:0000256" key="7">
    <source>
        <dbReference type="SAM" id="Coils"/>
    </source>
</evidence>
<dbReference type="InterPro" id="IPR001715">
    <property type="entry name" value="CH_dom"/>
</dbReference>
<feature type="domain" description="CKK" evidence="10">
    <location>
        <begin position="1072"/>
        <end position="1209"/>
    </location>
</feature>
<comment type="similarity">
    <text evidence="6">Belongs to the CAMSAP1 family.</text>
</comment>
<keyword evidence="12" id="KW-1185">Reference proteome</keyword>
<dbReference type="InterPro" id="IPR014797">
    <property type="entry name" value="CKK_CAMSAP"/>
</dbReference>
<dbReference type="SUPFAM" id="SSF50346">
    <property type="entry name" value="PRC-barrel domain"/>
    <property type="match status" value="1"/>
</dbReference>
<dbReference type="GO" id="GO:0031122">
    <property type="term" value="P:cytoplasmic microtubule organization"/>
    <property type="evidence" value="ECO:0007669"/>
    <property type="project" value="TreeGrafter"/>
</dbReference>
<evidence type="ECO:0000256" key="8">
    <source>
        <dbReference type="SAM" id="MobiDB-lite"/>
    </source>
</evidence>
<dbReference type="PANTHER" id="PTHR21595">
    <property type="entry name" value="PATRONIN"/>
    <property type="match status" value="1"/>
</dbReference>
<dbReference type="GO" id="GO:0036449">
    <property type="term" value="C:microtubule minus-end"/>
    <property type="evidence" value="ECO:0007669"/>
    <property type="project" value="TreeGrafter"/>
</dbReference>
<protein>
    <recommendedName>
        <fullName evidence="13">CKK domain-containing protein</fullName>
    </recommendedName>
</protein>
<feature type="domain" description="Calponin-homology (CH)" evidence="9">
    <location>
        <begin position="167"/>
        <end position="298"/>
    </location>
</feature>
<evidence type="ECO:0000256" key="4">
    <source>
        <dbReference type="ARBA" id="ARBA00023054"/>
    </source>
</evidence>
<evidence type="ECO:0000313" key="12">
    <source>
        <dbReference type="Proteomes" id="UP000270094"/>
    </source>
</evidence>
<organism evidence="11 12">
    <name type="scientific">Strongylus vulgaris</name>
    <name type="common">Blood worm</name>
    <dbReference type="NCBI Taxonomy" id="40348"/>
    <lineage>
        <taxon>Eukaryota</taxon>
        <taxon>Metazoa</taxon>
        <taxon>Ecdysozoa</taxon>
        <taxon>Nematoda</taxon>
        <taxon>Chromadorea</taxon>
        <taxon>Rhabditida</taxon>
        <taxon>Rhabditina</taxon>
        <taxon>Rhabditomorpha</taxon>
        <taxon>Strongyloidea</taxon>
        <taxon>Strongylidae</taxon>
        <taxon>Strongylus</taxon>
    </lineage>
</organism>
<dbReference type="PANTHER" id="PTHR21595:SF0">
    <property type="entry name" value="PATRONIN"/>
    <property type="match status" value="1"/>
</dbReference>
<evidence type="ECO:0000259" key="10">
    <source>
        <dbReference type="PROSITE" id="PS51508"/>
    </source>
</evidence>
<dbReference type="Gene3D" id="3.10.20.360">
    <property type="entry name" value="CKK domain"/>
    <property type="match status" value="1"/>
</dbReference>
<sequence>MEEDILPPLTPLDQYQETEGKLAASIRWLILRVYEQEKDIPDKLRHGAFRDERGHLQLDVAILTGLTNGSLYSQAAAKIFKEPQLVTQSHGAVLAALVDYGIDVVQSSDGGPVTENLLFSADNFNITAHLAMMDALMQAHLRNVITVNRVIDAVSRHTTVDESERPMDSVDALLFWINKVCLLVRDDVERSQIQLKGGTDGGMIPEMEDLYDEISDGQCLCTLVAWYRPREMEIEDICYNDQMSTAHCHYNLLLLQRFCHNCLPWNPFHFEIEDILYLHDSLQMNINVFLADLFEIFEPAPTGRQSIVVQQEPVTSPRRFVPIQGIPDLRSANSAARSPHPPRVRNPFNSVHVTSTPGGVALPSRSVSMMSQDSLLTNRSHDSWQTPQRKPSEGWSANVTNFGRLVQPVGGNNGNQSATGCSPYARSDSLPTASIRLALEEKRRDHEKRKALISTMTESERMEKGKAAFFAVMSRFDASNTMPTESTESPNSKMIRELDRKLTDLAQQVSFMNLGPEQQRMSRALSQPSVYQDAPQMAPASARAGYGTLPHNVNAQTVPNYAQPYSQQQDLYNYAQPQGHYAQPQQLRASLSNGMLNYLPGQAPSYGEYPTGLIQPQMQPPPGYTQDPYSSHPGSYMQQQSQQLGYPMMHQSAHAATGFSLHQPSTVGISMMGPPASAYSSVQAMPPSLDQHNSSSYALQQPPQPTQLISTPGMMTAQQQQQLYQQQQYAPYQGTPQLENQPPLDYESHEGASTFRLHNQDASSSRIDPPLEINRNLTNWGMTYQKGHTGRPQRRTWENQTFIKSEHDLVNQPDLVPTIPSEEDQLQRQSPCPVGAGPRRSRDSREGSEVVAQEPERVRVQGESSRFLLLLSSTSVDNSESKQIQKMQLLHLSHRRHVIQQIIPMAQPPSRTLTSQAEQRRQAKRAALLAKTMKRKEEIESKVTRLKYDWHHFIGLQVDQIEQRNAEKRLAEMAKREMAEQRKLEKELQRQKILDDYKRRKMEKEMGVESGSNSARSPPGRGHSQPPFIRTKSQMSESAMGADATDKGRPPRARGQSTVEQRISVSSLQEPTHKLFAKAAPKSNRGLIINALQYSVFPGAVNDQTRMKTMNDLAASDAKHFLILFRDYKCQYRGLYSWDQVSDTAIKISGQGPSKCSESIMKLMFKYDSGAKNFSQIPTKHLGATIDGFSIQDQFWQKPKIPYSSAASHRNN</sequence>
<keyword evidence="3 6" id="KW-0493">Microtubule</keyword>
<dbReference type="SUPFAM" id="SSF47576">
    <property type="entry name" value="Calponin-homology domain, CH-domain"/>
    <property type="match status" value="1"/>
</dbReference>
<dbReference type="SMART" id="SM01051">
    <property type="entry name" value="CAMSAP_CKK"/>
    <property type="match status" value="1"/>
</dbReference>
<accession>A0A3P7KXX8</accession>
<dbReference type="AlphaFoldDB" id="A0A3P7KXX8"/>
<dbReference type="InterPro" id="IPR036872">
    <property type="entry name" value="CH_dom_sf"/>
</dbReference>
<evidence type="ECO:0000256" key="1">
    <source>
        <dbReference type="ARBA" id="ARBA00004245"/>
    </source>
</evidence>
<feature type="compositionally biased region" description="Basic and acidic residues" evidence="8">
    <location>
        <begin position="995"/>
        <end position="1007"/>
    </location>
</feature>
<dbReference type="InterPro" id="IPR011033">
    <property type="entry name" value="PRC_barrel-like_sf"/>
</dbReference>
<dbReference type="Proteomes" id="UP000270094">
    <property type="component" value="Unassembled WGS sequence"/>
</dbReference>
<dbReference type="Pfam" id="PF25532">
    <property type="entry name" value="CH_CAMSAP2_N"/>
    <property type="match status" value="1"/>
</dbReference>
<feature type="compositionally biased region" description="Basic and acidic residues" evidence="8">
    <location>
        <begin position="840"/>
        <end position="855"/>
    </location>
</feature>
<evidence type="ECO:0000256" key="3">
    <source>
        <dbReference type="ARBA" id="ARBA00022701"/>
    </source>
</evidence>
<name>A0A3P7KXX8_STRVU</name>
<evidence type="ECO:0000256" key="2">
    <source>
        <dbReference type="ARBA" id="ARBA00022490"/>
    </source>
</evidence>
<evidence type="ECO:0000259" key="9">
    <source>
        <dbReference type="PROSITE" id="PS50021"/>
    </source>
</evidence>
<keyword evidence="4 7" id="KW-0175">Coiled coil</keyword>
<dbReference type="PROSITE" id="PS50021">
    <property type="entry name" value="CH"/>
    <property type="match status" value="1"/>
</dbReference>
<dbReference type="InterPro" id="IPR022613">
    <property type="entry name" value="CH_CAMSAP_2"/>
</dbReference>
<feature type="compositionally biased region" description="Polar residues" evidence="8">
    <location>
        <begin position="1055"/>
        <end position="1066"/>
    </location>
</feature>
<feature type="region of interest" description="Disordered" evidence="8">
    <location>
        <begin position="804"/>
        <end position="855"/>
    </location>
</feature>
<dbReference type="OrthoDB" id="2125658at2759"/>
<dbReference type="InterPro" id="IPR058042">
    <property type="entry name" value="CAMSAP_N"/>
</dbReference>
<gene>
    <name evidence="11" type="ORF">SVUK_LOCUS10233</name>
</gene>
<keyword evidence="2" id="KW-0963">Cytoplasm</keyword>
<reference evidence="11 12" key="1">
    <citation type="submission" date="2018-11" db="EMBL/GenBank/DDBJ databases">
        <authorList>
            <consortium name="Pathogen Informatics"/>
        </authorList>
    </citation>
    <scope>NUCLEOTIDE SEQUENCE [LARGE SCALE GENOMIC DNA]</scope>
</reference>
<proteinExistence type="inferred from homology"/>
<feature type="coiled-coil region" evidence="7">
    <location>
        <begin position="967"/>
        <end position="994"/>
    </location>
</feature>
<dbReference type="InterPro" id="IPR032940">
    <property type="entry name" value="CAMSAP"/>
</dbReference>
<dbReference type="PROSITE" id="PS51508">
    <property type="entry name" value="CKK"/>
    <property type="match status" value="1"/>
</dbReference>
<dbReference type="GO" id="GO:0051011">
    <property type="term" value="F:microtubule minus-end binding"/>
    <property type="evidence" value="ECO:0007669"/>
    <property type="project" value="TreeGrafter"/>
</dbReference>